<sequence length="130" mass="14582">MRRDNSSSSLNFPSFLTLLMGMGRFRARLSLYSASEGKEDRVKEYLLSGVFIQRLECRQKARSDPIYRQNTARAFTLSHPSPALSPVRVLDTDSAYTSRDIPYPIPSGASSPLDSCFKLQSSVFVLLILN</sequence>
<keyword evidence="2" id="KW-1185">Reference proteome</keyword>
<evidence type="ECO:0000313" key="1">
    <source>
        <dbReference type="EMBL" id="KAH0534582.1"/>
    </source>
</evidence>
<accession>A0AAV7HUZ7</accession>
<comment type="caution">
    <text evidence="1">The sequence shown here is derived from an EMBL/GenBank/DDBJ whole genome shotgun (WGS) entry which is preliminary data.</text>
</comment>
<organism evidence="1 2">
    <name type="scientific">Cotesia glomerata</name>
    <name type="common">Lepidopteran parasitic wasp</name>
    <name type="synonym">Apanteles glomeratus</name>
    <dbReference type="NCBI Taxonomy" id="32391"/>
    <lineage>
        <taxon>Eukaryota</taxon>
        <taxon>Metazoa</taxon>
        <taxon>Ecdysozoa</taxon>
        <taxon>Arthropoda</taxon>
        <taxon>Hexapoda</taxon>
        <taxon>Insecta</taxon>
        <taxon>Pterygota</taxon>
        <taxon>Neoptera</taxon>
        <taxon>Endopterygota</taxon>
        <taxon>Hymenoptera</taxon>
        <taxon>Apocrita</taxon>
        <taxon>Ichneumonoidea</taxon>
        <taxon>Braconidae</taxon>
        <taxon>Microgastrinae</taxon>
        <taxon>Cotesia</taxon>
    </lineage>
</organism>
<dbReference type="Proteomes" id="UP000826195">
    <property type="component" value="Unassembled WGS sequence"/>
</dbReference>
<proteinExistence type="predicted"/>
<gene>
    <name evidence="1" type="ORF">KQX54_005557</name>
</gene>
<dbReference type="AlphaFoldDB" id="A0AAV7HUZ7"/>
<dbReference type="EMBL" id="JAHXZJ010002982">
    <property type="protein sequence ID" value="KAH0534582.1"/>
    <property type="molecule type" value="Genomic_DNA"/>
</dbReference>
<name>A0AAV7HUZ7_COTGL</name>
<evidence type="ECO:0000313" key="2">
    <source>
        <dbReference type="Proteomes" id="UP000826195"/>
    </source>
</evidence>
<protein>
    <submittedName>
        <fullName evidence="1">Uncharacterized protein</fullName>
    </submittedName>
</protein>
<reference evidence="1 2" key="1">
    <citation type="journal article" date="2021" name="J. Hered.">
        <title>A chromosome-level genome assembly of the parasitoid wasp, Cotesia glomerata (Hymenoptera: Braconidae).</title>
        <authorList>
            <person name="Pinto B.J."/>
            <person name="Weis J.J."/>
            <person name="Gamble T."/>
            <person name="Ode P.J."/>
            <person name="Paul R."/>
            <person name="Zaspel J.M."/>
        </authorList>
    </citation>
    <scope>NUCLEOTIDE SEQUENCE [LARGE SCALE GENOMIC DNA]</scope>
    <source>
        <strain evidence="1">CgM1</strain>
    </source>
</reference>